<dbReference type="SUPFAM" id="SSF75217">
    <property type="entry name" value="alpha/beta knot"/>
    <property type="match status" value="1"/>
</dbReference>
<keyword evidence="2 5" id="KW-0489">Methyltransferase</keyword>
<proteinExistence type="inferred from homology"/>
<dbReference type="PANTHER" id="PTHR46429:SF1">
    <property type="entry name" value="23S RRNA (GUANOSINE-2'-O-)-METHYLTRANSFERASE RLMB"/>
    <property type="match status" value="1"/>
</dbReference>
<dbReference type="NCBIfam" id="TIGR00186">
    <property type="entry name" value="rRNA_methyl_3"/>
    <property type="match status" value="1"/>
</dbReference>
<dbReference type="Pfam" id="PF08032">
    <property type="entry name" value="SpoU_sub_bind"/>
    <property type="match status" value="1"/>
</dbReference>
<protein>
    <submittedName>
        <fullName evidence="5">23S rRNA (Guanosine(2251)-2'-O)-methyltransferase RlmB</fullName>
    </submittedName>
</protein>
<evidence type="ECO:0000256" key="2">
    <source>
        <dbReference type="ARBA" id="ARBA00022603"/>
    </source>
</evidence>
<dbReference type="CDD" id="cd18103">
    <property type="entry name" value="SpoU-like_RlmB"/>
    <property type="match status" value="1"/>
</dbReference>
<dbReference type="GO" id="GO:0006396">
    <property type="term" value="P:RNA processing"/>
    <property type="evidence" value="ECO:0007669"/>
    <property type="project" value="InterPro"/>
</dbReference>
<keyword evidence="3 5" id="KW-0808">Transferase</keyword>
<dbReference type="SMART" id="SM00967">
    <property type="entry name" value="SpoU_sub_bind"/>
    <property type="match status" value="1"/>
</dbReference>
<dbReference type="InterPro" id="IPR001537">
    <property type="entry name" value="SpoU_MeTrfase"/>
</dbReference>
<comment type="similarity">
    <text evidence="1">Belongs to the class IV-like SAM-binding methyltransferase superfamily. RNA methyltransferase TrmH family.</text>
</comment>
<gene>
    <name evidence="5" type="ORF">Melaina855_0920</name>
</gene>
<evidence type="ECO:0000259" key="4">
    <source>
        <dbReference type="SMART" id="SM00967"/>
    </source>
</evidence>
<dbReference type="AlphaFoldDB" id="A0A650F262"/>
<evidence type="ECO:0000256" key="1">
    <source>
        <dbReference type="ARBA" id="ARBA00007228"/>
    </source>
</evidence>
<evidence type="ECO:0000313" key="5">
    <source>
        <dbReference type="EMBL" id="QGT49705.1"/>
    </source>
</evidence>
<dbReference type="Pfam" id="PF00588">
    <property type="entry name" value="SpoU_methylase"/>
    <property type="match status" value="1"/>
</dbReference>
<dbReference type="EMBL" id="MN577570">
    <property type="protein sequence ID" value="QGT49705.1"/>
    <property type="molecule type" value="Genomic_DNA"/>
</dbReference>
<dbReference type="InterPro" id="IPR029028">
    <property type="entry name" value="Alpha/beta_knot_MTases"/>
</dbReference>
<sequence length="265" mass="29371">MENSEGKNNKTSTSHPIGEDVIFGKNSVMEALIAGNREINKILISKNIHTDNKINKIKELAQNKGIVFQFVAKEKFQPYAEFNHQGIIAQISPIKYADLDEFLQSKEHTNSSLVILDGVEDSHNLGAIIRTCVCAGVDGIIIPSRRNVQVNSIVEKISAGAINHIPIIKVNSLINAVETLKNNNWWIIATDASAKDNYYDVKYDDMNFAVIMGAEHAGVSKSLLKASDFVVKIPMQNSFNSLNVSNALSAIIFETLRQKLTKKFK</sequence>
<evidence type="ECO:0000256" key="3">
    <source>
        <dbReference type="ARBA" id="ARBA00022679"/>
    </source>
</evidence>
<dbReference type="SUPFAM" id="SSF55315">
    <property type="entry name" value="L30e-like"/>
    <property type="match status" value="1"/>
</dbReference>
<dbReference type="InterPro" id="IPR029026">
    <property type="entry name" value="tRNA_m1G_MTases_N"/>
</dbReference>
<reference evidence="5" key="1">
    <citation type="journal article" date="2020" name="J. ISSAAS">
        <title>Lactobacilli and other gastrointestinal microbiota of Peromyscus leucopus, reservoir host for agents of Lyme disease and other zoonoses in North America.</title>
        <authorList>
            <person name="Milovic A."/>
            <person name="Bassam K."/>
            <person name="Shao H."/>
            <person name="Chatzistamou I."/>
            <person name="Tufts D.M."/>
            <person name="Diuk-Wasser M."/>
            <person name="Barbour A.G."/>
        </authorList>
    </citation>
    <scope>NUCLEOTIDE SEQUENCE</scope>
    <source>
        <strain evidence="5">LL20</strain>
    </source>
</reference>
<dbReference type="InterPro" id="IPR004441">
    <property type="entry name" value="rRNA_MeTrfase_TrmH"/>
</dbReference>
<dbReference type="InterPro" id="IPR029064">
    <property type="entry name" value="Ribosomal_eL30-like_sf"/>
</dbReference>
<organism evidence="5">
    <name type="scientific">uncultured Candidatus Melainabacteria bacterium</name>
    <dbReference type="NCBI Taxonomy" id="2682970"/>
    <lineage>
        <taxon>Bacteria</taxon>
        <taxon>Bacillati</taxon>
        <taxon>Candidatus Melainabacteria</taxon>
        <taxon>environmental samples</taxon>
    </lineage>
</organism>
<feature type="domain" description="RNA 2-O ribose methyltransferase substrate binding" evidence="4">
    <location>
        <begin position="21"/>
        <end position="97"/>
    </location>
</feature>
<dbReference type="GO" id="GO:0008173">
    <property type="term" value="F:RNA methyltransferase activity"/>
    <property type="evidence" value="ECO:0007669"/>
    <property type="project" value="InterPro"/>
</dbReference>
<dbReference type="GO" id="GO:0003723">
    <property type="term" value="F:RNA binding"/>
    <property type="evidence" value="ECO:0007669"/>
    <property type="project" value="InterPro"/>
</dbReference>
<dbReference type="InterPro" id="IPR013123">
    <property type="entry name" value="SpoU_subst-bd"/>
</dbReference>
<accession>A0A650F262</accession>
<dbReference type="GO" id="GO:0005829">
    <property type="term" value="C:cytosol"/>
    <property type="evidence" value="ECO:0007669"/>
    <property type="project" value="TreeGrafter"/>
</dbReference>
<name>A0A650F262_9BACT</name>
<dbReference type="Gene3D" id="3.30.1330.30">
    <property type="match status" value="1"/>
</dbReference>
<dbReference type="Gene3D" id="3.40.1280.10">
    <property type="match status" value="1"/>
</dbReference>
<dbReference type="GO" id="GO:0032259">
    <property type="term" value="P:methylation"/>
    <property type="evidence" value="ECO:0007669"/>
    <property type="project" value="UniProtKB-KW"/>
</dbReference>
<dbReference type="PANTHER" id="PTHR46429">
    <property type="entry name" value="23S RRNA (GUANOSINE-2'-O-)-METHYLTRANSFERASE RLMB"/>
    <property type="match status" value="1"/>
</dbReference>